<evidence type="ECO:0000313" key="1">
    <source>
        <dbReference type="EMBL" id="KAF2153026.1"/>
    </source>
</evidence>
<proteinExistence type="predicted"/>
<comment type="caution">
    <text evidence="1">The sequence shown here is derived from an EMBL/GenBank/DDBJ whole genome shotgun (WGS) entry which is preliminary data.</text>
</comment>
<dbReference type="Proteomes" id="UP000799439">
    <property type="component" value="Unassembled WGS sequence"/>
</dbReference>
<dbReference type="EMBL" id="ML996085">
    <property type="protein sequence ID" value="KAF2153026.1"/>
    <property type="molecule type" value="Genomic_DNA"/>
</dbReference>
<name>A0A9P4MMS4_9PEZI</name>
<sequence length="172" mass="19182">MYPICSRIETETAIEKAHGIRDLSISLPVSSAKSRHCNCEALDKGEVRYSFASAISTSRWLDRFALRVYGPGTHTLTYAGARKSSRVVRSTTDAYYKKLTALPSCRAVRTTGAHELAVTALHVIVSAARSLRSTSHNKRAITFRWPQIDSSCFCCRARHVLYTPRPPHSKMP</sequence>
<organism evidence="1 2">
    <name type="scientific">Myriangium duriaei CBS 260.36</name>
    <dbReference type="NCBI Taxonomy" id="1168546"/>
    <lineage>
        <taxon>Eukaryota</taxon>
        <taxon>Fungi</taxon>
        <taxon>Dikarya</taxon>
        <taxon>Ascomycota</taxon>
        <taxon>Pezizomycotina</taxon>
        <taxon>Dothideomycetes</taxon>
        <taxon>Dothideomycetidae</taxon>
        <taxon>Myriangiales</taxon>
        <taxon>Myriangiaceae</taxon>
        <taxon>Myriangium</taxon>
    </lineage>
</organism>
<dbReference type="AlphaFoldDB" id="A0A9P4MMS4"/>
<keyword evidence="2" id="KW-1185">Reference proteome</keyword>
<gene>
    <name evidence="1" type="ORF">K461DRAFT_133361</name>
</gene>
<reference evidence="1" key="1">
    <citation type="journal article" date="2020" name="Stud. Mycol.">
        <title>101 Dothideomycetes genomes: a test case for predicting lifestyles and emergence of pathogens.</title>
        <authorList>
            <person name="Haridas S."/>
            <person name="Albert R."/>
            <person name="Binder M."/>
            <person name="Bloem J."/>
            <person name="Labutti K."/>
            <person name="Salamov A."/>
            <person name="Andreopoulos B."/>
            <person name="Baker S."/>
            <person name="Barry K."/>
            <person name="Bills G."/>
            <person name="Bluhm B."/>
            <person name="Cannon C."/>
            <person name="Castanera R."/>
            <person name="Culley D."/>
            <person name="Daum C."/>
            <person name="Ezra D."/>
            <person name="Gonzalez J."/>
            <person name="Henrissat B."/>
            <person name="Kuo A."/>
            <person name="Liang C."/>
            <person name="Lipzen A."/>
            <person name="Lutzoni F."/>
            <person name="Magnuson J."/>
            <person name="Mondo S."/>
            <person name="Nolan M."/>
            <person name="Ohm R."/>
            <person name="Pangilinan J."/>
            <person name="Park H.-J."/>
            <person name="Ramirez L."/>
            <person name="Alfaro M."/>
            <person name="Sun H."/>
            <person name="Tritt A."/>
            <person name="Yoshinaga Y."/>
            <person name="Zwiers L.-H."/>
            <person name="Turgeon B."/>
            <person name="Goodwin S."/>
            <person name="Spatafora J."/>
            <person name="Crous P."/>
            <person name="Grigoriev I."/>
        </authorList>
    </citation>
    <scope>NUCLEOTIDE SEQUENCE</scope>
    <source>
        <strain evidence="1">CBS 260.36</strain>
    </source>
</reference>
<accession>A0A9P4MMS4</accession>
<evidence type="ECO:0000313" key="2">
    <source>
        <dbReference type="Proteomes" id="UP000799439"/>
    </source>
</evidence>
<protein>
    <submittedName>
        <fullName evidence="1">Uncharacterized protein</fullName>
    </submittedName>
</protein>